<accession>A0A8C3JCX9</accession>
<keyword evidence="2" id="KW-1185">Reference proteome</keyword>
<evidence type="ECO:0000313" key="1">
    <source>
        <dbReference type="Ensembl" id="ENSCPGP00000005817.1"/>
    </source>
</evidence>
<name>A0A8C3JCX9_9CHAR</name>
<organism evidence="1 2">
    <name type="scientific">Calidris pygmaea</name>
    <name type="common">Spoon-billed sandpiper</name>
    <dbReference type="NCBI Taxonomy" id="425635"/>
    <lineage>
        <taxon>Eukaryota</taxon>
        <taxon>Metazoa</taxon>
        <taxon>Chordata</taxon>
        <taxon>Craniata</taxon>
        <taxon>Vertebrata</taxon>
        <taxon>Euteleostomi</taxon>
        <taxon>Archelosauria</taxon>
        <taxon>Archosauria</taxon>
        <taxon>Dinosauria</taxon>
        <taxon>Saurischia</taxon>
        <taxon>Theropoda</taxon>
        <taxon>Coelurosauria</taxon>
        <taxon>Aves</taxon>
        <taxon>Neognathae</taxon>
        <taxon>Neoaves</taxon>
        <taxon>Charadriiformes</taxon>
        <taxon>Scolopacidae</taxon>
        <taxon>Calidris</taxon>
    </lineage>
</organism>
<dbReference type="Proteomes" id="UP000694419">
    <property type="component" value="Unplaced"/>
</dbReference>
<dbReference type="Ensembl" id="ENSCPGT00000006402.1">
    <property type="protein sequence ID" value="ENSCPGP00000005817.1"/>
    <property type="gene ID" value="ENSCPGG00000004156.1"/>
</dbReference>
<protein>
    <submittedName>
        <fullName evidence="1">Uncharacterized protein</fullName>
    </submittedName>
</protein>
<evidence type="ECO:0000313" key="2">
    <source>
        <dbReference type="Proteomes" id="UP000694419"/>
    </source>
</evidence>
<reference evidence="1" key="1">
    <citation type="submission" date="2025-08" db="UniProtKB">
        <authorList>
            <consortium name="Ensembl"/>
        </authorList>
    </citation>
    <scope>IDENTIFICATION</scope>
</reference>
<proteinExistence type="predicted"/>
<dbReference type="AlphaFoldDB" id="A0A8C3JCX9"/>
<sequence>TPLMSAKLCAKAKEHSMLDLSVLSLLVLGLLGRVSGLSHPHLVGRLAVGDQSRGWWGLTVTCPQLQPGDQVPGRAVGLRWRRRPWESRLLGGGPRGASTTPLPRGHRACLAWPSLPGTCGAALESGP</sequence>
<reference evidence="1" key="2">
    <citation type="submission" date="2025-09" db="UniProtKB">
        <authorList>
            <consortium name="Ensembl"/>
        </authorList>
    </citation>
    <scope>IDENTIFICATION</scope>
</reference>